<dbReference type="RefSeq" id="WP_019990999.1">
    <property type="nucleotide sequence ID" value="NZ_WELI01000015.1"/>
</dbReference>
<feature type="transmembrane region" description="Helical" evidence="2">
    <location>
        <begin position="6"/>
        <end position="29"/>
    </location>
</feature>
<dbReference type="AlphaFoldDB" id="A0A7J5TUP2"/>
<dbReference type="EMBL" id="WELI01000015">
    <property type="protein sequence ID" value="KAB7726433.1"/>
    <property type="molecule type" value="Genomic_DNA"/>
</dbReference>
<evidence type="ECO:0000313" key="3">
    <source>
        <dbReference type="EMBL" id="KAB7726433.1"/>
    </source>
</evidence>
<dbReference type="Proteomes" id="UP000488299">
    <property type="component" value="Unassembled WGS sequence"/>
</dbReference>
<organism evidence="3 4">
    <name type="scientific">Rudanella paleaurantiibacter</name>
    <dbReference type="NCBI Taxonomy" id="2614655"/>
    <lineage>
        <taxon>Bacteria</taxon>
        <taxon>Pseudomonadati</taxon>
        <taxon>Bacteroidota</taxon>
        <taxon>Cytophagia</taxon>
        <taxon>Cytophagales</taxon>
        <taxon>Cytophagaceae</taxon>
        <taxon>Rudanella</taxon>
    </lineage>
</organism>
<keyword evidence="2" id="KW-1133">Transmembrane helix</keyword>
<keyword evidence="4" id="KW-1185">Reference proteome</keyword>
<proteinExistence type="predicted"/>
<protein>
    <submittedName>
        <fullName evidence="3">Uncharacterized protein</fullName>
    </submittedName>
</protein>
<accession>A0A7J5TUP2</accession>
<comment type="caution">
    <text evidence="3">The sequence shown here is derived from an EMBL/GenBank/DDBJ whole genome shotgun (WGS) entry which is preliminary data.</text>
</comment>
<feature type="region of interest" description="Disordered" evidence="1">
    <location>
        <begin position="77"/>
        <end position="138"/>
    </location>
</feature>
<keyword evidence="2" id="KW-0472">Membrane</keyword>
<keyword evidence="2" id="KW-0812">Transmembrane</keyword>
<gene>
    <name evidence="3" type="ORF">F5984_24235</name>
</gene>
<evidence type="ECO:0000256" key="2">
    <source>
        <dbReference type="SAM" id="Phobius"/>
    </source>
</evidence>
<evidence type="ECO:0000313" key="4">
    <source>
        <dbReference type="Proteomes" id="UP000488299"/>
    </source>
</evidence>
<sequence length="218" mass="23862">MFLVISTSTFIVLATVALLIWAGLVLWFTGRGKTKKATRPTPTLMSFFQATAGKTPVDVAVPMASYHRSELIVFNRGGKPTPNVPIEQPPTAVPETPTDQEPELDDPTFAPAPPPSQPDDQSEQAPATDAQEGSPSTGFRLSLDRQLLNRLLSDDSLCEEFEQARATTLELQRETGRSYASLFREAIAEKPADVQAVLLNLLTEEEVDDFDRSLPTYG</sequence>
<name>A0A7J5TUP2_9BACT</name>
<reference evidence="3 4" key="1">
    <citation type="submission" date="2019-10" db="EMBL/GenBank/DDBJ databases">
        <title>Rudanella paleaurantiibacter sp. nov., isolated from sludge.</title>
        <authorList>
            <person name="Xu S.Q."/>
        </authorList>
    </citation>
    <scope>NUCLEOTIDE SEQUENCE [LARGE SCALE GENOMIC DNA]</scope>
    <source>
        <strain evidence="3 4">HX-22-17</strain>
    </source>
</reference>
<evidence type="ECO:0000256" key="1">
    <source>
        <dbReference type="SAM" id="MobiDB-lite"/>
    </source>
</evidence>